<reference evidence="2 3" key="1">
    <citation type="submission" date="2019-03" db="EMBL/GenBank/DDBJ databases">
        <title>Single cell metagenomics reveals metabolic interactions within the superorganism composed of flagellate Streblomastix strix and complex community of Bacteroidetes bacteria on its surface.</title>
        <authorList>
            <person name="Treitli S.C."/>
            <person name="Kolisko M."/>
            <person name="Husnik F."/>
            <person name="Keeling P."/>
            <person name="Hampl V."/>
        </authorList>
    </citation>
    <scope>NUCLEOTIDE SEQUENCE [LARGE SCALE GENOMIC DNA]</scope>
    <source>
        <strain evidence="2">ST1C</strain>
    </source>
</reference>
<organism evidence="2 3">
    <name type="scientific">Streblomastix strix</name>
    <dbReference type="NCBI Taxonomy" id="222440"/>
    <lineage>
        <taxon>Eukaryota</taxon>
        <taxon>Metamonada</taxon>
        <taxon>Preaxostyla</taxon>
        <taxon>Oxymonadida</taxon>
        <taxon>Streblomastigidae</taxon>
        <taxon>Streblomastix</taxon>
    </lineage>
</organism>
<evidence type="ECO:0000313" key="3">
    <source>
        <dbReference type="Proteomes" id="UP000324800"/>
    </source>
</evidence>
<proteinExistence type="predicted"/>
<dbReference type="AlphaFoldDB" id="A0A5J4UEJ3"/>
<dbReference type="Proteomes" id="UP000324800">
    <property type="component" value="Unassembled WGS sequence"/>
</dbReference>
<feature type="transmembrane region" description="Helical" evidence="1">
    <location>
        <begin position="20"/>
        <end position="45"/>
    </location>
</feature>
<dbReference type="InterPro" id="IPR024606">
    <property type="entry name" value="KIAA1549"/>
</dbReference>
<keyword evidence="1" id="KW-1133">Transmembrane helix</keyword>
<keyword evidence="1" id="KW-0812">Transmembrane</keyword>
<accession>A0A5J4UEJ3</accession>
<dbReference type="Pfam" id="PF12877">
    <property type="entry name" value="KIAA1549"/>
    <property type="match status" value="1"/>
</dbReference>
<name>A0A5J4UEJ3_9EUKA</name>
<dbReference type="EMBL" id="SNRW01016974">
    <property type="protein sequence ID" value="KAA6368807.1"/>
    <property type="molecule type" value="Genomic_DNA"/>
</dbReference>
<sequence length="71" mass="7869">MSGSITLPSSQGTRKISIKLIIGIIVGVVVLIVIIVVIIITVVLCKKKKQKFNYSDLEKKSLLDRPYQEKA</sequence>
<protein>
    <submittedName>
        <fullName evidence="2">Uncharacterized protein</fullName>
    </submittedName>
</protein>
<keyword evidence="1" id="KW-0472">Membrane</keyword>
<evidence type="ECO:0000256" key="1">
    <source>
        <dbReference type="SAM" id="Phobius"/>
    </source>
</evidence>
<gene>
    <name evidence="2" type="ORF">EZS28_035667</name>
</gene>
<comment type="caution">
    <text evidence="2">The sequence shown here is derived from an EMBL/GenBank/DDBJ whole genome shotgun (WGS) entry which is preliminary data.</text>
</comment>
<evidence type="ECO:0000313" key="2">
    <source>
        <dbReference type="EMBL" id="KAA6368807.1"/>
    </source>
</evidence>